<feature type="compositionally biased region" description="Low complexity" evidence="1">
    <location>
        <begin position="32"/>
        <end position="54"/>
    </location>
</feature>
<feature type="region of interest" description="Disordered" evidence="1">
    <location>
        <begin position="1"/>
        <end position="59"/>
    </location>
</feature>
<accession>A0ABT8A8J1</accession>
<dbReference type="Pfam" id="PF11748">
    <property type="entry name" value="DUF3306"/>
    <property type="match status" value="1"/>
</dbReference>
<keyword evidence="3" id="KW-1185">Reference proteome</keyword>
<evidence type="ECO:0000313" key="3">
    <source>
        <dbReference type="Proteomes" id="UP001529369"/>
    </source>
</evidence>
<reference evidence="3" key="1">
    <citation type="journal article" date="2019" name="Int. J. Syst. Evol. Microbiol.">
        <title>The Global Catalogue of Microorganisms (GCM) 10K type strain sequencing project: providing services to taxonomists for standard genome sequencing and annotation.</title>
        <authorList>
            <consortium name="The Broad Institute Genomics Platform"/>
            <consortium name="The Broad Institute Genome Sequencing Center for Infectious Disease"/>
            <person name="Wu L."/>
            <person name="Ma J."/>
        </authorList>
    </citation>
    <scope>NUCLEOTIDE SEQUENCE [LARGE SCALE GENOMIC DNA]</scope>
    <source>
        <strain evidence="3">CECT 7131</strain>
    </source>
</reference>
<organism evidence="2 3">
    <name type="scientific">Paeniroseomonas aquatica</name>
    <dbReference type="NCBI Taxonomy" id="373043"/>
    <lineage>
        <taxon>Bacteria</taxon>
        <taxon>Pseudomonadati</taxon>
        <taxon>Pseudomonadota</taxon>
        <taxon>Alphaproteobacteria</taxon>
        <taxon>Acetobacterales</taxon>
        <taxon>Acetobacteraceae</taxon>
        <taxon>Paeniroseomonas</taxon>
    </lineage>
</organism>
<dbReference type="InterPro" id="IPR021735">
    <property type="entry name" value="DUF3306"/>
</dbReference>
<dbReference type="RefSeq" id="WP_290318014.1">
    <property type="nucleotide sequence ID" value="NZ_JAUFPN010000165.1"/>
</dbReference>
<evidence type="ECO:0000313" key="2">
    <source>
        <dbReference type="EMBL" id="MDN3566117.1"/>
    </source>
</evidence>
<protein>
    <submittedName>
        <fullName evidence="2">DUF3306 domain-containing protein</fullName>
    </submittedName>
</protein>
<name>A0ABT8A8J1_9PROT</name>
<feature type="compositionally biased region" description="Low complexity" evidence="1">
    <location>
        <begin position="167"/>
        <end position="177"/>
    </location>
</feature>
<dbReference type="EMBL" id="JAUFPN010000165">
    <property type="protein sequence ID" value="MDN3566117.1"/>
    <property type="molecule type" value="Genomic_DNA"/>
</dbReference>
<comment type="caution">
    <text evidence="2">The sequence shown here is derived from an EMBL/GenBank/DDBJ whole genome shotgun (WGS) entry which is preliminary data.</text>
</comment>
<sequence>MTVREEGFLSRWSRRKRGVLPEPEAPPPAPGAEPAAEAAPGLPAAPPAEAFDPAGLPPVESLTGASDFTAFLRPGVPAPLRQAALRRAWTLDPAIRDFIGPADYAWDYNAPDGVPGFALQLGGDVTRMLAQAIGALEKLAPPEEAPPVALAEVAVPPDPDAPDLEEAAAPASGAGPDPAMPPAQAPALALVVEGVAAAPPLPPPRRHGRAKPV</sequence>
<evidence type="ECO:0000256" key="1">
    <source>
        <dbReference type="SAM" id="MobiDB-lite"/>
    </source>
</evidence>
<dbReference type="Proteomes" id="UP001529369">
    <property type="component" value="Unassembled WGS sequence"/>
</dbReference>
<gene>
    <name evidence="2" type="ORF">QWZ14_17240</name>
</gene>
<proteinExistence type="predicted"/>
<feature type="region of interest" description="Disordered" evidence="1">
    <location>
        <begin position="153"/>
        <end position="186"/>
    </location>
</feature>